<gene>
    <name evidence="1" type="primary">ssd</name>
    <name evidence="1" type="ORF">ACFSE6_18550</name>
</gene>
<dbReference type="Proteomes" id="UP001597277">
    <property type="component" value="Unassembled WGS sequence"/>
</dbReference>
<proteinExistence type="predicted"/>
<dbReference type="InterPro" id="IPR050625">
    <property type="entry name" value="ParA/MinD_ATPase"/>
</dbReference>
<dbReference type="SUPFAM" id="SSF52540">
    <property type="entry name" value="P-loop containing nucleoside triphosphate hydrolases"/>
    <property type="match status" value="1"/>
</dbReference>
<dbReference type="InterPro" id="IPR022521">
    <property type="entry name" value="Rv3660c"/>
</dbReference>
<organism evidence="1 2">
    <name type="scientific">Georgenia deserti</name>
    <dbReference type="NCBI Taxonomy" id="2093781"/>
    <lineage>
        <taxon>Bacteria</taxon>
        <taxon>Bacillati</taxon>
        <taxon>Actinomycetota</taxon>
        <taxon>Actinomycetes</taxon>
        <taxon>Micrococcales</taxon>
        <taxon>Bogoriellaceae</taxon>
        <taxon>Georgenia</taxon>
    </lineage>
</organism>
<dbReference type="RefSeq" id="WP_388010950.1">
    <property type="nucleotide sequence ID" value="NZ_JBHUEE010000014.1"/>
</dbReference>
<sequence>MLLAPEQGPPSAGRGAPAVVRTDDEDMVQQVSRLADLAGVELRRVHGGLPLPPAAVLLDDEGGVLAVRVDPERAAAAETPIPGRLRIPGQESHLLDVLVTAATAHRARVVGVLAAHGGAGASSLAAVLARACVSAGGATALVDLDPAGGGLDVLLGLEFDPGRRWADVREERGAFVPERLALALPTWNLVRVLSGDRRGGADVDDLAVRSAVRALGQGHDVVVLDLPRQVLAPGAAREVWLGRCDDVVLLSCGGVRAGAAAMAAAPLAAAGCTVHLVVRAARAEAEEVATSAGLPLAAAMGVERKLAADIEHGLRPGDRRRGPLMTAARSLVGRLELVP</sequence>
<evidence type="ECO:0000313" key="1">
    <source>
        <dbReference type="EMBL" id="MFD1719845.1"/>
    </source>
</evidence>
<accession>A0ABW4LAW8</accession>
<dbReference type="InterPro" id="IPR027417">
    <property type="entry name" value="P-loop_NTPase"/>
</dbReference>
<name>A0ABW4LAW8_9MICO</name>
<dbReference type="EMBL" id="JBHUEE010000014">
    <property type="protein sequence ID" value="MFD1719845.1"/>
    <property type="molecule type" value="Genomic_DNA"/>
</dbReference>
<evidence type="ECO:0000313" key="2">
    <source>
        <dbReference type="Proteomes" id="UP001597277"/>
    </source>
</evidence>
<dbReference type="Gene3D" id="3.40.50.300">
    <property type="entry name" value="P-loop containing nucleotide triphosphate hydrolases"/>
    <property type="match status" value="1"/>
</dbReference>
<dbReference type="PANTHER" id="PTHR43384:SF11">
    <property type="entry name" value="SEPTUM SITE DETERMINING PROTEIN"/>
    <property type="match status" value="1"/>
</dbReference>
<reference evidence="2" key="1">
    <citation type="journal article" date="2019" name="Int. J. Syst. Evol. Microbiol.">
        <title>The Global Catalogue of Microorganisms (GCM) 10K type strain sequencing project: providing services to taxonomists for standard genome sequencing and annotation.</title>
        <authorList>
            <consortium name="The Broad Institute Genomics Platform"/>
            <consortium name="The Broad Institute Genome Sequencing Center for Infectious Disease"/>
            <person name="Wu L."/>
            <person name="Ma J."/>
        </authorList>
    </citation>
    <scope>NUCLEOTIDE SEQUENCE [LARGE SCALE GENOMIC DNA]</scope>
    <source>
        <strain evidence="2">JCM 17130</strain>
    </source>
</reference>
<dbReference type="NCBIfam" id="TIGR03815">
    <property type="entry name" value="CpaE_hom_Actino"/>
    <property type="match status" value="1"/>
</dbReference>
<protein>
    <submittedName>
        <fullName evidence="1">Septum site-determining protein Ssd</fullName>
    </submittedName>
</protein>
<comment type="caution">
    <text evidence="1">The sequence shown here is derived from an EMBL/GenBank/DDBJ whole genome shotgun (WGS) entry which is preliminary data.</text>
</comment>
<keyword evidence="2" id="KW-1185">Reference proteome</keyword>
<dbReference type="PANTHER" id="PTHR43384">
    <property type="entry name" value="SEPTUM SITE-DETERMINING PROTEIN MIND HOMOLOG, CHLOROPLASTIC-RELATED"/>
    <property type="match status" value="1"/>
</dbReference>